<feature type="region of interest" description="Disordered" evidence="10">
    <location>
        <begin position="14"/>
        <end position="34"/>
    </location>
</feature>
<evidence type="ECO:0000256" key="9">
    <source>
        <dbReference type="PROSITE-ProRule" id="PRU00221"/>
    </source>
</evidence>
<gene>
    <name evidence="12" type="ORF">B9G98_01023</name>
</gene>
<dbReference type="GeneID" id="36514772"/>
<dbReference type="InterPro" id="IPR020472">
    <property type="entry name" value="WD40_PAC1"/>
</dbReference>
<evidence type="ECO:0000256" key="10">
    <source>
        <dbReference type="SAM" id="MobiDB-lite"/>
    </source>
</evidence>
<dbReference type="InterPro" id="IPR051733">
    <property type="entry name" value="WD_repeat_DCAF13/WDSOF1"/>
</dbReference>
<dbReference type="GO" id="GO:0032040">
    <property type="term" value="C:small-subunit processome"/>
    <property type="evidence" value="ECO:0007669"/>
    <property type="project" value="TreeGrafter"/>
</dbReference>
<dbReference type="GO" id="GO:0000462">
    <property type="term" value="P:maturation of SSU-rRNA from tricistronic rRNA transcript (SSU-rRNA, 5.8S rRNA, LSU-rRNA)"/>
    <property type="evidence" value="ECO:0007669"/>
    <property type="project" value="TreeGrafter"/>
</dbReference>
<dbReference type="Pfam" id="PF00400">
    <property type="entry name" value="WD40"/>
    <property type="match status" value="4"/>
</dbReference>
<evidence type="ECO:0000256" key="5">
    <source>
        <dbReference type="ARBA" id="ARBA00022737"/>
    </source>
</evidence>
<feature type="repeat" description="WD" evidence="9">
    <location>
        <begin position="317"/>
        <end position="358"/>
    </location>
</feature>
<evidence type="ECO:0000256" key="3">
    <source>
        <dbReference type="ARBA" id="ARBA00021762"/>
    </source>
</evidence>
<evidence type="ECO:0000256" key="6">
    <source>
        <dbReference type="ARBA" id="ARBA00023242"/>
    </source>
</evidence>
<feature type="compositionally biased region" description="Basic residues" evidence="10">
    <location>
        <begin position="411"/>
        <end position="422"/>
    </location>
</feature>
<evidence type="ECO:0000259" key="11">
    <source>
        <dbReference type="Pfam" id="PF04158"/>
    </source>
</evidence>
<dbReference type="SMART" id="SM00320">
    <property type="entry name" value="WD40"/>
    <property type="match status" value="7"/>
</dbReference>
<dbReference type="InterPro" id="IPR036322">
    <property type="entry name" value="WD40_repeat_dom_sf"/>
</dbReference>
<dbReference type="PROSITE" id="PS50082">
    <property type="entry name" value="WD_REPEATS_2"/>
    <property type="match status" value="4"/>
</dbReference>
<reference evidence="12 13" key="1">
    <citation type="submission" date="2017-04" db="EMBL/GenBank/DDBJ databases">
        <title>Genome sequencing of [Candida] sorbophila.</title>
        <authorList>
            <person name="Ahn J.O."/>
        </authorList>
    </citation>
    <scope>NUCLEOTIDE SEQUENCE [LARGE SCALE GENOMIC DNA]</scope>
    <source>
        <strain evidence="12 13">DS02</strain>
    </source>
</reference>
<feature type="repeat" description="WD" evidence="9">
    <location>
        <begin position="63"/>
        <end position="105"/>
    </location>
</feature>
<evidence type="ECO:0000256" key="4">
    <source>
        <dbReference type="ARBA" id="ARBA00022574"/>
    </source>
</evidence>
<dbReference type="OrthoDB" id="10249065at2759"/>
<dbReference type="UniPathway" id="UPA00143"/>
<evidence type="ECO:0000256" key="2">
    <source>
        <dbReference type="ARBA" id="ARBA00005649"/>
    </source>
</evidence>
<dbReference type="Proteomes" id="UP000238350">
    <property type="component" value="Unassembled WGS sequence"/>
</dbReference>
<evidence type="ECO:0000256" key="1">
    <source>
        <dbReference type="ARBA" id="ARBA00004604"/>
    </source>
</evidence>
<dbReference type="SUPFAM" id="SSF50978">
    <property type="entry name" value="WD40 repeat-like"/>
    <property type="match status" value="1"/>
</dbReference>
<feature type="repeat" description="WD" evidence="9">
    <location>
        <begin position="274"/>
        <end position="315"/>
    </location>
</feature>
<evidence type="ECO:0000313" key="12">
    <source>
        <dbReference type="EMBL" id="PRT53403.1"/>
    </source>
</evidence>
<keyword evidence="4 9" id="KW-0853">WD repeat</keyword>
<dbReference type="InterPro" id="IPR019775">
    <property type="entry name" value="WD40_repeat_CS"/>
</dbReference>
<dbReference type="AlphaFoldDB" id="A0A2T0FEH7"/>
<protein>
    <recommendedName>
        <fullName evidence="3">DDB1- and CUL4-associated factor 13</fullName>
    </recommendedName>
    <alternativeName>
        <fullName evidence="8">WD repeat and SOF domain-containing protein 1</fullName>
    </alternativeName>
</protein>
<organism evidence="12 13">
    <name type="scientific">Wickerhamiella sorbophila</name>
    <dbReference type="NCBI Taxonomy" id="45607"/>
    <lineage>
        <taxon>Eukaryota</taxon>
        <taxon>Fungi</taxon>
        <taxon>Dikarya</taxon>
        <taxon>Ascomycota</taxon>
        <taxon>Saccharomycotina</taxon>
        <taxon>Dipodascomycetes</taxon>
        <taxon>Dipodascales</taxon>
        <taxon>Trichomonascaceae</taxon>
        <taxon>Wickerhamiella</taxon>
    </lineage>
</organism>
<dbReference type="PANTHER" id="PTHR22851">
    <property type="entry name" value="U3 SMALL NUCLEOLAR RNA U3 SNORNA ASSOCIATED PROTEIN"/>
    <property type="match status" value="1"/>
</dbReference>
<feature type="region of interest" description="Disordered" evidence="10">
    <location>
        <begin position="410"/>
        <end position="430"/>
    </location>
</feature>
<dbReference type="RefSeq" id="XP_024663349.1">
    <property type="nucleotide sequence ID" value="XM_024807581.1"/>
</dbReference>
<dbReference type="PROSITE" id="PS00678">
    <property type="entry name" value="WD_REPEATS_1"/>
    <property type="match status" value="1"/>
</dbReference>
<accession>A0A2T0FEH7</accession>
<dbReference type="EMBL" id="NDIQ01000001">
    <property type="protein sequence ID" value="PRT53403.1"/>
    <property type="molecule type" value="Genomic_DNA"/>
</dbReference>
<comment type="caution">
    <text evidence="12">The sequence shown here is derived from an EMBL/GenBank/DDBJ whole genome shotgun (WGS) entry which is preliminary data.</text>
</comment>
<keyword evidence="5" id="KW-0677">Repeat</keyword>
<dbReference type="GO" id="GO:0016567">
    <property type="term" value="P:protein ubiquitination"/>
    <property type="evidence" value="ECO:0007669"/>
    <property type="project" value="UniProtKB-UniPathway"/>
</dbReference>
<dbReference type="PROSITE" id="PS50294">
    <property type="entry name" value="WD_REPEATS_REGION"/>
    <property type="match status" value="2"/>
</dbReference>
<evidence type="ECO:0000313" key="13">
    <source>
        <dbReference type="Proteomes" id="UP000238350"/>
    </source>
</evidence>
<keyword evidence="7" id="KW-0687">Ribonucleoprotein</keyword>
<dbReference type="InterPro" id="IPR001680">
    <property type="entry name" value="WD40_rpt"/>
</dbReference>
<dbReference type="Gene3D" id="2.130.10.10">
    <property type="entry name" value="YVTN repeat-like/Quinoprotein amine dehydrogenase"/>
    <property type="match status" value="2"/>
</dbReference>
<proteinExistence type="inferred from homology"/>
<name>A0A2T0FEH7_9ASCO</name>
<dbReference type="InterPro" id="IPR015943">
    <property type="entry name" value="WD40/YVTN_repeat-like_dom_sf"/>
</dbReference>
<keyword evidence="6" id="KW-0539">Nucleus</keyword>
<dbReference type="PANTHER" id="PTHR22851:SF0">
    <property type="entry name" value="DDB1- AND CUL4-ASSOCIATED FACTOR 13"/>
    <property type="match status" value="1"/>
</dbReference>
<evidence type="ECO:0000256" key="8">
    <source>
        <dbReference type="ARBA" id="ARBA00032239"/>
    </source>
</evidence>
<keyword evidence="13" id="KW-1185">Reference proteome</keyword>
<dbReference type="PRINTS" id="PR00320">
    <property type="entry name" value="GPROTEINBRPT"/>
</dbReference>
<dbReference type="InterPro" id="IPR007287">
    <property type="entry name" value="Sof1"/>
</dbReference>
<evidence type="ECO:0000256" key="7">
    <source>
        <dbReference type="ARBA" id="ARBA00023274"/>
    </source>
</evidence>
<sequence>MKIKTISRSADDYVPVGNSETARQPRNLSPEMHPFERAREYTRALNATKLDRMFAAPFVGQMGTGHIDGVYSLAKNQRQLGVMASGSGDGIIKAWNIGAREEFFSVQAHSNIVKGLCYTPISQLLSCGADGYVKLWQPSSSSKEPVQTYLSNGGLNSVDHHRDENQFVTAGDTLQLWDTNRSKPIASLTWGADNLNSVRFNMTETSICASTGNDRSIVIYDMRTSLPVQKMVTSLSNNSIAWNPMEAFNFAVGSEDHNAYLYDMRNLKRALNVYKDHVAAVMDVDFSPTGQELVTGSYDRTIRIFKLQEGHSRDIYHTKRMQRVFSVRYSMDSKYILSGSDDGNVRVWRANANERSSVKSTRQRAKMEYDAALTERFKHMPEIRKIQKARRLPKAVKIARDIKKEELDSLRRRRDNRIKNSKKGTVGYEKEREKHILGTAIQDKEE</sequence>
<dbReference type="CDD" id="cd00200">
    <property type="entry name" value="WD40"/>
    <property type="match status" value="1"/>
</dbReference>
<comment type="subcellular location">
    <subcellularLocation>
        <location evidence="1">Nucleus</location>
        <location evidence="1">Nucleolus</location>
    </subcellularLocation>
</comment>
<feature type="compositionally biased region" description="Polar residues" evidence="10">
    <location>
        <begin position="18"/>
        <end position="27"/>
    </location>
</feature>
<dbReference type="FunFam" id="2.130.10.10:FF:001105">
    <property type="entry name" value="WD40-repeat-containing domain protein"/>
    <property type="match status" value="1"/>
</dbReference>
<dbReference type="Pfam" id="PF04158">
    <property type="entry name" value="Sof1"/>
    <property type="match status" value="1"/>
</dbReference>
<dbReference type="STRING" id="45607.A0A2T0FEH7"/>
<comment type="similarity">
    <text evidence="2">Belongs to the WD repeat DCAF13/WDSOF1 family.</text>
</comment>
<feature type="domain" description="Sof1-like protein" evidence="11">
    <location>
        <begin position="350"/>
        <end position="436"/>
    </location>
</feature>
<feature type="repeat" description="WD" evidence="9">
    <location>
        <begin position="106"/>
        <end position="146"/>
    </location>
</feature>